<dbReference type="PANTHER" id="PTHR30514:SF1">
    <property type="entry name" value="HTH-TYPE TRANSCRIPTIONAL REGULATOR HEXR-RELATED"/>
    <property type="match status" value="1"/>
</dbReference>
<gene>
    <name evidence="2" type="ORF">BCR21_07135</name>
</gene>
<name>A0A1E5GH07_9ENTE</name>
<dbReference type="InterPro" id="IPR036388">
    <property type="entry name" value="WH-like_DNA-bd_sf"/>
</dbReference>
<evidence type="ECO:0000313" key="2">
    <source>
        <dbReference type="EMBL" id="OEG12004.1"/>
    </source>
</evidence>
<sequence>MLDLFDFLHYLNTNKRDATYSRIIIYLFSHLNEIRTLTITEVAERCFVSPATLTRFCRHFGISSFASLRESLVSLGTMKKHSGLRMKEQELSDLKSDPKGYLASYGTEIITAINDVQQTIDIEQVDQILADIHQAEEVVLIGYSSTLELAKDLQTSFLLSQKLIFVGETEETQQAFVTELSEKSIVIVISSYGSLLNRSSDLMRKISDSPAKSILLTQHTQNTLTTQFDLSVNVTTTNYVRIGNYPLTFFLDYFARRYASLYQEI</sequence>
<dbReference type="GO" id="GO:0003700">
    <property type="term" value="F:DNA-binding transcription factor activity"/>
    <property type="evidence" value="ECO:0007669"/>
    <property type="project" value="InterPro"/>
</dbReference>
<dbReference type="GO" id="GO:0097367">
    <property type="term" value="F:carbohydrate derivative binding"/>
    <property type="evidence" value="ECO:0007669"/>
    <property type="project" value="InterPro"/>
</dbReference>
<evidence type="ECO:0000259" key="1">
    <source>
        <dbReference type="PROSITE" id="PS51071"/>
    </source>
</evidence>
<proteinExistence type="predicted"/>
<dbReference type="AlphaFoldDB" id="A0A1E5GH07"/>
<dbReference type="RefSeq" id="WP_069645857.1">
    <property type="nucleotide sequence ID" value="NZ_JAFLWC010000031.1"/>
</dbReference>
<dbReference type="PANTHER" id="PTHR30514">
    <property type="entry name" value="GLUCOKINASE"/>
    <property type="match status" value="1"/>
</dbReference>
<dbReference type="PROSITE" id="PS51071">
    <property type="entry name" value="HTH_RPIR"/>
    <property type="match status" value="1"/>
</dbReference>
<accession>A0A1E5GH07</accession>
<dbReference type="OrthoDB" id="3684496at2"/>
<reference evidence="3" key="1">
    <citation type="submission" date="2016-09" db="EMBL/GenBank/DDBJ databases">
        <authorList>
            <person name="Gulvik C.A."/>
        </authorList>
    </citation>
    <scope>NUCLEOTIDE SEQUENCE [LARGE SCALE GENOMIC DNA]</scope>
    <source>
        <strain evidence="3">DSM 23328</strain>
    </source>
</reference>
<dbReference type="Pfam" id="PF01380">
    <property type="entry name" value="SIS"/>
    <property type="match status" value="1"/>
</dbReference>
<dbReference type="EMBL" id="MIJZ01000012">
    <property type="protein sequence ID" value="OEG12004.1"/>
    <property type="molecule type" value="Genomic_DNA"/>
</dbReference>
<dbReference type="SUPFAM" id="SSF53697">
    <property type="entry name" value="SIS domain"/>
    <property type="match status" value="1"/>
</dbReference>
<dbReference type="GO" id="GO:0003677">
    <property type="term" value="F:DNA binding"/>
    <property type="evidence" value="ECO:0007669"/>
    <property type="project" value="InterPro"/>
</dbReference>
<organism evidence="2 3">
    <name type="scientific">Enterococcus ureasiticus</name>
    <dbReference type="NCBI Taxonomy" id="903984"/>
    <lineage>
        <taxon>Bacteria</taxon>
        <taxon>Bacillati</taxon>
        <taxon>Bacillota</taxon>
        <taxon>Bacilli</taxon>
        <taxon>Lactobacillales</taxon>
        <taxon>Enterococcaceae</taxon>
        <taxon>Enterococcus</taxon>
    </lineage>
</organism>
<protein>
    <recommendedName>
        <fullName evidence="1">HTH rpiR-type domain-containing protein</fullName>
    </recommendedName>
</protein>
<dbReference type="GO" id="GO:1901135">
    <property type="term" value="P:carbohydrate derivative metabolic process"/>
    <property type="evidence" value="ECO:0007669"/>
    <property type="project" value="InterPro"/>
</dbReference>
<feature type="domain" description="HTH rpiR-type" evidence="1">
    <location>
        <begin position="5"/>
        <end position="79"/>
    </location>
</feature>
<dbReference type="InterPro" id="IPR001347">
    <property type="entry name" value="SIS_dom"/>
</dbReference>
<evidence type="ECO:0000313" key="3">
    <source>
        <dbReference type="Proteomes" id="UP000094068"/>
    </source>
</evidence>
<keyword evidence="3" id="KW-1185">Reference proteome</keyword>
<dbReference type="Proteomes" id="UP000094068">
    <property type="component" value="Unassembled WGS sequence"/>
</dbReference>
<dbReference type="STRING" id="903984.BCR21_07135"/>
<comment type="caution">
    <text evidence="2">The sequence shown here is derived from an EMBL/GenBank/DDBJ whole genome shotgun (WGS) entry which is preliminary data.</text>
</comment>
<dbReference type="SUPFAM" id="SSF46689">
    <property type="entry name" value="Homeodomain-like"/>
    <property type="match status" value="1"/>
</dbReference>
<dbReference type="InterPro" id="IPR047640">
    <property type="entry name" value="RpiR-like"/>
</dbReference>
<dbReference type="InterPro" id="IPR000281">
    <property type="entry name" value="HTH_RpiR"/>
</dbReference>
<dbReference type="Gene3D" id="1.10.10.10">
    <property type="entry name" value="Winged helix-like DNA-binding domain superfamily/Winged helix DNA-binding domain"/>
    <property type="match status" value="1"/>
</dbReference>
<dbReference type="InterPro" id="IPR009057">
    <property type="entry name" value="Homeodomain-like_sf"/>
</dbReference>
<dbReference type="Pfam" id="PF01418">
    <property type="entry name" value="HTH_6"/>
    <property type="match status" value="1"/>
</dbReference>
<dbReference type="Gene3D" id="3.40.50.10490">
    <property type="entry name" value="Glucose-6-phosphate isomerase like protein, domain 1"/>
    <property type="match status" value="1"/>
</dbReference>
<dbReference type="InterPro" id="IPR046348">
    <property type="entry name" value="SIS_dom_sf"/>
</dbReference>